<dbReference type="GO" id="GO:0003700">
    <property type="term" value="F:DNA-binding transcription factor activity"/>
    <property type="evidence" value="ECO:0007669"/>
    <property type="project" value="InterPro"/>
</dbReference>
<dbReference type="Pfam" id="PF00859">
    <property type="entry name" value="CTF_NFI"/>
    <property type="match status" value="1"/>
</dbReference>
<evidence type="ECO:0000313" key="3">
    <source>
        <dbReference type="Proteomes" id="UP000031443"/>
    </source>
</evidence>
<dbReference type="Proteomes" id="UP000031443">
    <property type="component" value="Unassembled WGS sequence"/>
</dbReference>
<gene>
    <name evidence="2" type="ORF">UY3_16811</name>
</gene>
<protein>
    <submittedName>
        <fullName evidence="2">Uncharacterized protein</fullName>
    </submittedName>
</protein>
<evidence type="ECO:0000313" key="2">
    <source>
        <dbReference type="EMBL" id="EMP26116.1"/>
    </source>
</evidence>
<name>M7ALN4_CHEMY</name>
<proteinExistence type="predicted"/>
<evidence type="ECO:0000256" key="1">
    <source>
        <dbReference type="SAM" id="MobiDB-lite"/>
    </source>
</evidence>
<dbReference type="InterPro" id="IPR000647">
    <property type="entry name" value="CTF/NFI"/>
</dbReference>
<feature type="region of interest" description="Disordered" evidence="1">
    <location>
        <begin position="1"/>
        <end position="57"/>
    </location>
</feature>
<feature type="compositionally biased region" description="Pro residues" evidence="1">
    <location>
        <begin position="1"/>
        <end position="10"/>
    </location>
</feature>
<feature type="compositionally biased region" description="Low complexity" evidence="1">
    <location>
        <begin position="19"/>
        <end position="38"/>
    </location>
</feature>
<dbReference type="GO" id="GO:0005634">
    <property type="term" value="C:nucleus"/>
    <property type="evidence" value="ECO:0007669"/>
    <property type="project" value="InterPro"/>
</dbReference>
<keyword evidence="3" id="KW-1185">Reference proteome</keyword>
<dbReference type="EMBL" id="KB583550">
    <property type="protein sequence ID" value="EMP26116.1"/>
    <property type="molecule type" value="Genomic_DNA"/>
</dbReference>
<accession>M7ALN4</accession>
<sequence>MLAPPPPPGIPRLALSPDTKSTTTTSEGGTTSPTSPSKQPAALPGIARGQPGPGAIH</sequence>
<organism evidence="2 3">
    <name type="scientific">Chelonia mydas</name>
    <name type="common">Green sea-turtle</name>
    <name type="synonym">Chelonia agassizi</name>
    <dbReference type="NCBI Taxonomy" id="8469"/>
    <lineage>
        <taxon>Eukaryota</taxon>
        <taxon>Metazoa</taxon>
        <taxon>Chordata</taxon>
        <taxon>Craniata</taxon>
        <taxon>Vertebrata</taxon>
        <taxon>Euteleostomi</taxon>
        <taxon>Archelosauria</taxon>
        <taxon>Testudinata</taxon>
        <taxon>Testudines</taxon>
        <taxon>Cryptodira</taxon>
        <taxon>Durocryptodira</taxon>
        <taxon>Americhelydia</taxon>
        <taxon>Chelonioidea</taxon>
        <taxon>Cheloniidae</taxon>
        <taxon>Chelonia</taxon>
    </lineage>
</organism>
<reference evidence="3" key="1">
    <citation type="journal article" date="2013" name="Nat. Genet.">
        <title>The draft genomes of soft-shell turtle and green sea turtle yield insights into the development and evolution of the turtle-specific body plan.</title>
        <authorList>
            <person name="Wang Z."/>
            <person name="Pascual-Anaya J."/>
            <person name="Zadissa A."/>
            <person name="Li W."/>
            <person name="Niimura Y."/>
            <person name="Huang Z."/>
            <person name="Li C."/>
            <person name="White S."/>
            <person name="Xiong Z."/>
            <person name="Fang D."/>
            <person name="Wang B."/>
            <person name="Ming Y."/>
            <person name="Chen Y."/>
            <person name="Zheng Y."/>
            <person name="Kuraku S."/>
            <person name="Pignatelli M."/>
            <person name="Herrero J."/>
            <person name="Beal K."/>
            <person name="Nozawa M."/>
            <person name="Li Q."/>
            <person name="Wang J."/>
            <person name="Zhang H."/>
            <person name="Yu L."/>
            <person name="Shigenobu S."/>
            <person name="Wang J."/>
            <person name="Liu J."/>
            <person name="Flicek P."/>
            <person name="Searle S."/>
            <person name="Wang J."/>
            <person name="Kuratani S."/>
            <person name="Yin Y."/>
            <person name="Aken B."/>
            <person name="Zhang G."/>
            <person name="Irie N."/>
        </authorList>
    </citation>
    <scope>NUCLEOTIDE SEQUENCE [LARGE SCALE GENOMIC DNA]</scope>
</reference>
<dbReference type="AlphaFoldDB" id="M7ALN4"/>